<keyword evidence="11" id="KW-0812">Transmembrane</keyword>
<dbReference type="InterPro" id="IPR011009">
    <property type="entry name" value="Kinase-like_dom_sf"/>
</dbReference>
<dbReference type="GO" id="GO:0009308">
    <property type="term" value="P:amine metabolic process"/>
    <property type="evidence" value="ECO:0007669"/>
    <property type="project" value="UniProtKB-UniRule"/>
</dbReference>
<evidence type="ECO:0000256" key="6">
    <source>
        <dbReference type="PIRSR" id="PIRSR600269-50"/>
    </source>
</evidence>
<keyword evidence="12" id="KW-0808">Transferase</keyword>
<dbReference type="PROSITE" id="PS00109">
    <property type="entry name" value="PROTEIN_KINASE_TYR"/>
    <property type="match status" value="1"/>
</dbReference>
<feature type="compositionally biased region" description="Polar residues" evidence="10">
    <location>
        <begin position="953"/>
        <end position="962"/>
    </location>
</feature>
<sequence>MDVSLYSLKYQSQRQFVTHPLYERFSEVFSALIKQRLCCVDWINSAPPENILRLVTCLRILMREPEFQKVFYTIHGLQVLSELFIKATNSYLLYGDSPYLVDILKEMSNIFQKFAAVNETQREWLVECKVHEGLLLLLRGHGDDLIALHCALHALLALAHCPKARQLIAERNCAEDLLAIIKDYDSLSKKLAAKLLQRLCHERLCQDSVQEHQGIPILLSQLHCDNVNLLLPVVQCLIHMCTNPEANKEIRQMGGIPTILALLRNDRHFVTERSETGCGAASAGPHGRSPVDDIMCDYAILAGNEKSSGRHKADELMDQKNQVKCACCTALTELVMNDANAQQIVQSNGIYTLGCLILPPCEKCSPEEIKLCKSLQKYGFRALRFLFSMERNRRLFKRLFPSDLFEMFINIGHYKQDLNEYKPLVEKINGLSPDAVEEIRLNIQETNHNRSPTRHIGDYAVFELLGKGAFGSVYKVCRKSAGQTFLAMKEINYESPAFGRNSQERDQSVGEIINEIAIIREQMKHPNIVRYYKTFLQEQKLYIVMELIEGAPIGEHFNSLKEKNMKFPEDRIWNIFMQMVLALRYLHKEKGILHRDLTPNNIMLGEDDKVTITDFGLAKQKRSDCSKMTSVVGTILYWCPEIVQNFPYGEKADIWALGCILYQMCTLQPPFFSDNMLVLVNKIVNAEYTPIPEGAYSDRIIQTVRSCICKSVDDRPDTVELASQIADKLLVHVDNLRINQITLEKKLEKERKKAQRHYFEANQNMQKYHQLFQISQEKYDRLANLAGSGGAVGLKDSDVIDPSLVEVEFTRALQSESLSSGGLSSDEEDESCPSSECESRESSAGSTRGTRRLPSIPRPPHTPKTRRAEGRPKRSQYALSPLSLDIPNGHSRTIRDSGYSSGDPSPNNLTSAASSSDLLLNGHEPSTTKDYHRSNSMPAPQSVTRNRRKTKRPNSANTPTVTISQRRVRQISDPIQQMMHQLHKILYICQLPPTLDPNPRRRLVEKFKRALFAQDSNSLNLKTEVKKLMSGSREIIDMNLGPVESKRVSSASSLEGETTPDEKRVNNQFDPDFKDAGITYEQMQTYIEGILSDCGYYSEKYEFTEASSRKSKDPRFWRLLSMFLGIICLALLITVIVLATQRKENENMPSFPECNQASAGRVIDLTEPENPPIFHDLTRGEIEKIFNFMYMQKSLDIKQPSEASLGTNYIYSMELILPEKKDAFQSNTNRKSMVTVFHGARPTPAVTEYCVELTTQLQFCGPPRSIQFSFRPITMHEYFVLMYTAYSQAIGMISDILSESFHGTLWECGNTCIGVESVSIFSAVVAGAEGENYRGIWLPFLQLIEPKHLHPVDFAILVTINGTSPKTDSVWYNGQLFESLQDFRDKWDKNQVTKLNVEYPKMRTHDDVVKENYQRPPMEIEPDGKRYSIKDQAVTSDNWKFSFGISPTHGPQLYNIRYKDDLIVYELGLQEVCVFYSSTEPFGMFANTFDSIVMIGRYVKTLVPGVDCPSHATFIDATFMSETSNTPVTNKKAICVFEHNTGSPLRRHHAPTENPSGYYEGAPNVVLILRVIATLANYDYLFDFMFYQNGVIETKVTASGIIASSYKSAGPKYGFQVNEQALGTLHNHFFNFKVDLDIGGPQNSYSTYNVEVDEVPNNFSKANSPSNWFQEKIVKVDYATEREAAYKFDFNKPKYHVFYNENNLDKYGNLRAYRLLPKGLAKKVMPDGVGNEPGAPWMRYQMAVTQRKESEPYSSSKYASFDGENRTVNFEDFIGDENIRNEDLVAWVTLGVHHIPRTEDLPIMPTPGTEMSFLLLPFNYFPEDPSVGISDNIRLQYDSPNSPLKIMAQSKTNDLTCKPPKTYSIEDLTRDPDVFIERPK</sequence>
<evidence type="ECO:0000256" key="1">
    <source>
        <dbReference type="ARBA" id="ARBA00007983"/>
    </source>
</evidence>
<keyword evidence="11" id="KW-1133">Transmembrane helix</keyword>
<dbReference type="InterPro" id="IPR049948">
    <property type="entry name" value="Cu_Am_ox_TPQ-bd"/>
</dbReference>
<evidence type="ECO:0000256" key="7">
    <source>
        <dbReference type="PIRSR" id="PIRSR600269-51"/>
    </source>
</evidence>
<evidence type="ECO:0000256" key="5">
    <source>
        <dbReference type="ARBA" id="ARBA00023008"/>
    </source>
</evidence>
<dbReference type="InterPro" id="IPR000719">
    <property type="entry name" value="Prot_kinase_dom"/>
</dbReference>
<feature type="compositionally biased region" description="Low complexity" evidence="10">
    <location>
        <begin position="907"/>
        <end position="921"/>
    </location>
</feature>
<dbReference type="SUPFAM" id="SSF54416">
    <property type="entry name" value="Amine oxidase N-terminal region"/>
    <property type="match status" value="2"/>
</dbReference>
<organism evidence="12">
    <name type="scientific">Magallana gigas</name>
    <name type="common">Pacific oyster</name>
    <name type="synonym">Crassostrea gigas</name>
    <dbReference type="NCBI Taxonomy" id="29159"/>
    <lineage>
        <taxon>Eukaryota</taxon>
        <taxon>Metazoa</taxon>
        <taxon>Spiralia</taxon>
        <taxon>Lophotrochozoa</taxon>
        <taxon>Mollusca</taxon>
        <taxon>Bivalvia</taxon>
        <taxon>Autobranchia</taxon>
        <taxon>Pteriomorphia</taxon>
        <taxon>Ostreida</taxon>
        <taxon>Ostreoidea</taxon>
        <taxon>Ostreidae</taxon>
        <taxon>Magallana</taxon>
    </lineage>
</organism>
<evidence type="ECO:0000313" key="12">
    <source>
        <dbReference type="EMBL" id="EKC29982.1"/>
    </source>
</evidence>
<evidence type="ECO:0000256" key="3">
    <source>
        <dbReference type="ARBA" id="ARBA00022772"/>
    </source>
</evidence>
<dbReference type="GO" id="GO:0004674">
    <property type="term" value="F:protein serine/threonine kinase activity"/>
    <property type="evidence" value="ECO:0007669"/>
    <property type="project" value="InterPro"/>
</dbReference>
<dbReference type="GO" id="GO:0005507">
    <property type="term" value="F:copper ion binding"/>
    <property type="evidence" value="ECO:0007669"/>
    <property type="project" value="InterPro"/>
</dbReference>
<feature type="compositionally biased region" description="Polar residues" evidence="10">
    <location>
        <begin position="934"/>
        <end position="944"/>
    </location>
</feature>
<feature type="active site" description="Proton acceptor" evidence="6">
    <location>
        <position position="1490"/>
    </location>
</feature>
<dbReference type="InterPro" id="IPR016182">
    <property type="entry name" value="Cu_amine_oxidase_N-reg"/>
</dbReference>
<dbReference type="GO" id="GO:0005524">
    <property type="term" value="F:ATP binding"/>
    <property type="evidence" value="ECO:0007669"/>
    <property type="project" value="UniProtKB-UniRule"/>
</dbReference>
<dbReference type="GO" id="GO:0048038">
    <property type="term" value="F:quinone binding"/>
    <property type="evidence" value="ECO:0007669"/>
    <property type="project" value="InterPro"/>
</dbReference>
<dbReference type="SUPFAM" id="SSF56112">
    <property type="entry name" value="Protein kinase-like (PK-like)"/>
    <property type="match status" value="1"/>
</dbReference>
<dbReference type="Gene3D" id="3.10.450.40">
    <property type="match status" value="2"/>
</dbReference>
<dbReference type="GO" id="GO:0008131">
    <property type="term" value="F:primary methylamine oxidase activity"/>
    <property type="evidence" value="ECO:0007669"/>
    <property type="project" value="InterPro"/>
</dbReference>
<dbReference type="FunFam" id="1.10.510.10:FF:001213">
    <property type="entry name" value="serine/threonine-protein kinase Nek10"/>
    <property type="match status" value="1"/>
</dbReference>
<dbReference type="Gene3D" id="3.30.200.20">
    <property type="entry name" value="Phosphorylase Kinase, domain 1"/>
    <property type="match status" value="1"/>
</dbReference>
<keyword evidence="3 6" id="KW-0801">TPQ</keyword>
<comment type="similarity">
    <text evidence="1 8">Belongs to the copper/topaquinone oxidase family.</text>
</comment>
<feature type="transmembrane region" description="Helical" evidence="11">
    <location>
        <begin position="1119"/>
        <end position="1139"/>
    </location>
</feature>
<protein>
    <recommendedName>
        <fullName evidence="8">Amine oxidase</fullName>
        <ecNumber evidence="8">1.4.3.-</ecNumber>
    </recommendedName>
</protein>
<feature type="region of interest" description="Disordered" evidence="10">
    <location>
        <begin position="1047"/>
        <end position="1070"/>
    </location>
</feature>
<feature type="coiled-coil region" evidence="9">
    <location>
        <begin position="733"/>
        <end position="764"/>
    </location>
</feature>
<gene>
    <name evidence="12" type="ORF">CGI_10023320</name>
</gene>
<dbReference type="HOGENOM" id="CLU_236228_0_0_1"/>
<accession>K1Q0L6</accession>
<dbReference type="InParanoid" id="K1Q0L6"/>
<dbReference type="InterPro" id="IPR017441">
    <property type="entry name" value="Protein_kinase_ATP_BS"/>
</dbReference>
<evidence type="ECO:0000256" key="4">
    <source>
        <dbReference type="ARBA" id="ARBA00023002"/>
    </source>
</evidence>
<dbReference type="SUPFAM" id="SSF48371">
    <property type="entry name" value="ARM repeat"/>
    <property type="match status" value="1"/>
</dbReference>
<dbReference type="SUPFAM" id="SSF49998">
    <property type="entry name" value="Amine oxidase catalytic domain"/>
    <property type="match status" value="1"/>
</dbReference>
<comment type="cofactor">
    <cofactor evidence="8">
        <name>Cu cation</name>
        <dbReference type="ChEBI" id="CHEBI:23378"/>
    </cofactor>
    <text evidence="8">Contains 1 topaquinone per subunit.</text>
</comment>
<keyword evidence="4 8" id="KW-0560">Oxidoreductase</keyword>
<dbReference type="InterPro" id="IPR036460">
    <property type="entry name" value="Cu_amine_oxidase_C_sf"/>
</dbReference>
<dbReference type="Gene3D" id="1.25.10.10">
    <property type="entry name" value="Leucine-rich Repeat Variant"/>
    <property type="match status" value="1"/>
</dbReference>
<dbReference type="PANTHER" id="PTHR10638:SF20">
    <property type="entry name" value="AMINE OXIDASE"/>
    <property type="match status" value="1"/>
</dbReference>
<dbReference type="InterPro" id="IPR042666">
    <property type="entry name" value="Nek10_STKc"/>
</dbReference>
<feature type="compositionally biased region" description="Low complexity" evidence="10">
    <location>
        <begin position="815"/>
        <end position="824"/>
    </location>
</feature>
<keyword evidence="12" id="KW-0418">Kinase</keyword>
<evidence type="ECO:0000256" key="2">
    <source>
        <dbReference type="ARBA" id="ARBA00022723"/>
    </source>
</evidence>
<dbReference type="InterPro" id="IPR049947">
    <property type="entry name" value="Cu_Am_Ox_Cu-bd"/>
</dbReference>
<dbReference type="InterPro" id="IPR011989">
    <property type="entry name" value="ARM-like"/>
</dbReference>
<evidence type="ECO:0000256" key="11">
    <source>
        <dbReference type="SAM" id="Phobius"/>
    </source>
</evidence>
<proteinExistence type="inferred from homology"/>
<feature type="active site" description="Schiff-base intermediate with substrate; via topaquinone" evidence="6">
    <location>
        <position position="1578"/>
    </location>
</feature>
<comment type="PTM">
    <text evidence="7 8">Topaquinone (TPQ) is generated by copper-dependent autoxidation of a specific tyrosyl residue.</text>
</comment>
<dbReference type="PRINTS" id="PR00766">
    <property type="entry name" value="CUDAOXIDASE"/>
</dbReference>
<evidence type="ECO:0000256" key="10">
    <source>
        <dbReference type="SAM" id="MobiDB-lite"/>
    </source>
</evidence>
<keyword evidence="9" id="KW-0175">Coiled coil</keyword>
<evidence type="ECO:0000256" key="8">
    <source>
        <dbReference type="RuleBase" id="RU000672"/>
    </source>
</evidence>
<dbReference type="InterPro" id="IPR015798">
    <property type="entry name" value="Cu_amine_oxidase_C"/>
</dbReference>
<dbReference type="PROSITE" id="PS50011">
    <property type="entry name" value="PROTEIN_KINASE_DOM"/>
    <property type="match status" value="1"/>
</dbReference>
<dbReference type="PROSITE" id="PS01165">
    <property type="entry name" value="COPPER_AMINE_OXID_2"/>
    <property type="match status" value="1"/>
</dbReference>
<reference evidence="12" key="1">
    <citation type="journal article" date="2012" name="Nature">
        <title>The oyster genome reveals stress adaptation and complexity of shell formation.</title>
        <authorList>
            <person name="Zhang G."/>
            <person name="Fang X."/>
            <person name="Guo X."/>
            <person name="Li L."/>
            <person name="Luo R."/>
            <person name="Xu F."/>
            <person name="Yang P."/>
            <person name="Zhang L."/>
            <person name="Wang X."/>
            <person name="Qi H."/>
            <person name="Xiong Z."/>
            <person name="Que H."/>
            <person name="Xie Y."/>
            <person name="Holland P.W."/>
            <person name="Paps J."/>
            <person name="Zhu Y."/>
            <person name="Wu F."/>
            <person name="Chen Y."/>
            <person name="Wang J."/>
            <person name="Peng C."/>
            <person name="Meng J."/>
            <person name="Yang L."/>
            <person name="Liu J."/>
            <person name="Wen B."/>
            <person name="Zhang N."/>
            <person name="Huang Z."/>
            <person name="Zhu Q."/>
            <person name="Feng Y."/>
            <person name="Mount A."/>
            <person name="Hedgecock D."/>
            <person name="Xu Z."/>
            <person name="Liu Y."/>
            <person name="Domazet-Loso T."/>
            <person name="Du Y."/>
            <person name="Sun X."/>
            <person name="Zhang S."/>
            <person name="Liu B."/>
            <person name="Cheng P."/>
            <person name="Jiang X."/>
            <person name="Li J."/>
            <person name="Fan D."/>
            <person name="Wang W."/>
            <person name="Fu W."/>
            <person name="Wang T."/>
            <person name="Wang B."/>
            <person name="Zhang J."/>
            <person name="Peng Z."/>
            <person name="Li Y."/>
            <person name="Li N."/>
            <person name="Wang J."/>
            <person name="Chen M."/>
            <person name="He Y."/>
            <person name="Tan F."/>
            <person name="Song X."/>
            <person name="Zheng Q."/>
            <person name="Huang R."/>
            <person name="Yang H."/>
            <person name="Du X."/>
            <person name="Chen L."/>
            <person name="Yang M."/>
            <person name="Gaffney P.M."/>
            <person name="Wang S."/>
            <person name="Luo L."/>
            <person name="She Z."/>
            <person name="Ming Y."/>
            <person name="Huang W."/>
            <person name="Zhang S."/>
            <person name="Huang B."/>
            <person name="Zhang Y."/>
            <person name="Qu T."/>
            <person name="Ni P."/>
            <person name="Miao G."/>
            <person name="Wang J."/>
            <person name="Wang Q."/>
            <person name="Steinberg C.E."/>
            <person name="Wang H."/>
            <person name="Li N."/>
            <person name="Qian L."/>
            <person name="Zhang G."/>
            <person name="Li Y."/>
            <person name="Yang H."/>
            <person name="Liu X."/>
            <person name="Wang J."/>
            <person name="Yin Y."/>
            <person name="Wang J."/>
        </authorList>
    </citation>
    <scope>NUCLEOTIDE SEQUENCE [LARGE SCALE GENOMIC DNA]</scope>
    <source>
        <strain evidence="12">05x7-T-G4-1.051#20</strain>
    </source>
</reference>
<dbReference type="InterPro" id="IPR000269">
    <property type="entry name" value="Cu_amine_oxidase"/>
</dbReference>
<dbReference type="CDD" id="cd08528">
    <property type="entry name" value="STKc_Nek10"/>
    <property type="match status" value="1"/>
</dbReference>
<dbReference type="InterPro" id="IPR008266">
    <property type="entry name" value="Tyr_kinase_AS"/>
</dbReference>
<evidence type="ECO:0000256" key="9">
    <source>
        <dbReference type="SAM" id="Coils"/>
    </source>
</evidence>
<keyword evidence="11" id="KW-0472">Membrane</keyword>
<name>K1Q0L6_MAGGI</name>
<dbReference type="Gene3D" id="1.10.510.10">
    <property type="entry name" value="Transferase(Phosphotransferase) domain 1"/>
    <property type="match status" value="1"/>
</dbReference>
<dbReference type="PROSITE" id="PS00107">
    <property type="entry name" value="PROTEIN_KINASE_ATP"/>
    <property type="match status" value="1"/>
</dbReference>
<feature type="region of interest" description="Disordered" evidence="10">
    <location>
        <begin position="815"/>
        <end position="962"/>
    </location>
</feature>
<feature type="modified residue" description="2',4',5'-topaquinone" evidence="7">
    <location>
        <position position="1578"/>
    </location>
</feature>
<dbReference type="EC" id="1.4.3.-" evidence="8"/>
<dbReference type="EMBL" id="JH816843">
    <property type="protein sequence ID" value="EKC29982.1"/>
    <property type="molecule type" value="Genomic_DNA"/>
</dbReference>
<keyword evidence="2 8" id="KW-0479">Metal-binding</keyword>
<dbReference type="Gene3D" id="2.70.98.20">
    <property type="entry name" value="Copper amine oxidase, catalytic domain"/>
    <property type="match status" value="1"/>
</dbReference>
<dbReference type="Pfam" id="PF01179">
    <property type="entry name" value="Cu_amine_oxid"/>
    <property type="match status" value="1"/>
</dbReference>
<dbReference type="PANTHER" id="PTHR10638">
    <property type="entry name" value="COPPER AMINE OXIDASE"/>
    <property type="match status" value="1"/>
</dbReference>
<feature type="compositionally biased region" description="Basic and acidic residues" evidence="10">
    <location>
        <begin position="1060"/>
        <end position="1070"/>
    </location>
</feature>
<dbReference type="GO" id="GO:0005886">
    <property type="term" value="C:plasma membrane"/>
    <property type="evidence" value="ECO:0007669"/>
    <property type="project" value="TreeGrafter"/>
</dbReference>
<dbReference type="Pfam" id="PF00069">
    <property type="entry name" value="Pkinase"/>
    <property type="match status" value="1"/>
</dbReference>
<keyword evidence="5 8" id="KW-0186">Copper</keyword>
<dbReference type="InterPro" id="IPR016024">
    <property type="entry name" value="ARM-type_fold"/>
</dbReference>
<dbReference type="PROSITE" id="PS01164">
    <property type="entry name" value="COPPER_AMINE_OXID_1"/>
    <property type="match status" value="1"/>
</dbReference>